<dbReference type="EMBL" id="MFEL01000008">
    <property type="protein sequence ID" value="OGE81359.1"/>
    <property type="molecule type" value="Genomic_DNA"/>
</dbReference>
<dbReference type="CDD" id="cd01983">
    <property type="entry name" value="SIMIBI"/>
    <property type="match status" value="1"/>
</dbReference>
<dbReference type="Gene3D" id="3.90.190.20">
    <property type="entry name" value="Mur ligase, C-terminal domain"/>
    <property type="match status" value="1"/>
</dbReference>
<dbReference type="UniPathway" id="UPA00219"/>
<comment type="function">
    <text evidence="7 8">Cell wall formation. Catalyzes the addition of glutamate to the nucleotide precursor UDP-N-acetylmuramoyl-L-alanine (UMA).</text>
</comment>
<keyword evidence="3 7" id="KW-0963">Cytoplasm</keyword>
<reference evidence="11 12" key="1">
    <citation type="journal article" date="2016" name="Nat. Commun.">
        <title>Thousands of microbial genomes shed light on interconnected biogeochemical processes in an aquifer system.</title>
        <authorList>
            <person name="Anantharaman K."/>
            <person name="Brown C.T."/>
            <person name="Hug L.A."/>
            <person name="Sharon I."/>
            <person name="Castelle C.J."/>
            <person name="Probst A.J."/>
            <person name="Thomas B.C."/>
            <person name="Singh A."/>
            <person name="Wilkins M.J."/>
            <person name="Karaoz U."/>
            <person name="Brodie E.L."/>
            <person name="Williams K.H."/>
            <person name="Hubbard S.S."/>
            <person name="Banfield J.F."/>
        </authorList>
    </citation>
    <scope>NUCLEOTIDE SEQUENCE [LARGE SCALE GENOMIC DNA]</scope>
</reference>
<dbReference type="Pfam" id="PF08245">
    <property type="entry name" value="Mur_ligase_M"/>
    <property type="match status" value="1"/>
</dbReference>
<name>A0A1F5NUL8_9BACT</name>
<dbReference type="HAMAP" id="MF_00639">
    <property type="entry name" value="MurD"/>
    <property type="match status" value="1"/>
</dbReference>
<dbReference type="GO" id="GO:0009252">
    <property type="term" value="P:peptidoglycan biosynthetic process"/>
    <property type="evidence" value="ECO:0007669"/>
    <property type="project" value="UniProtKB-UniRule"/>
</dbReference>
<dbReference type="PANTHER" id="PTHR43692">
    <property type="entry name" value="UDP-N-ACETYLMURAMOYLALANINE--D-GLUTAMATE LIGASE"/>
    <property type="match status" value="1"/>
</dbReference>
<accession>A0A1F5NUL8</accession>
<keyword evidence="6 7" id="KW-0067">ATP-binding</keyword>
<feature type="domain" description="Mur ligase C-terminal" evidence="9">
    <location>
        <begin position="270"/>
        <end position="384"/>
    </location>
</feature>
<dbReference type="NCBIfam" id="TIGR01087">
    <property type="entry name" value="murD"/>
    <property type="match status" value="1"/>
</dbReference>
<comment type="pathway">
    <text evidence="2 7 8">Cell wall biogenesis; peptidoglycan biosynthesis.</text>
</comment>
<dbReference type="GO" id="GO:0071555">
    <property type="term" value="P:cell wall organization"/>
    <property type="evidence" value="ECO:0007669"/>
    <property type="project" value="UniProtKB-KW"/>
</dbReference>
<keyword evidence="7 8" id="KW-0131">Cell cycle</keyword>
<feature type="domain" description="Mur ligase central" evidence="10">
    <location>
        <begin position="97"/>
        <end position="203"/>
    </location>
</feature>
<sequence length="410" mass="45173">MTLNELKDKKIAVVGFGVNNRKLVDFLGKHGIAYEIIDGWHSPDELIGRLDEFEVIFRTPGLPYLSKAVQHAKAKGSLILSQTKLFFSLCTASIIGVTGTKGKGTTISLLADMLKLAGNRVFLGGNIGRDPFEFIDILTPDSWVILELSSFQLQDLESSPHIAVVLNITSDHLNHHRSVEEYLGAKLPIVTYQRPEDYAVLDHRLPDNFKHSGNGRKIFFDPQKVGNWERKLIGQHNLENISAAFEAAKLIGVSEETAKLAVKDFEPLPHRLRVLGTFEGIRYIDDAFSTNVDPTMAAIDAMTSPTVLIVGGYDKGLDFKTLGKKIVASPNIKALVIIGRVTEKILQAVDGFKGEKITGGADLEEVISQARSLVSQGDTILFSPGTSSFDMFKNEVDRGEQFLKLVNELK</sequence>
<evidence type="ECO:0000313" key="11">
    <source>
        <dbReference type="EMBL" id="OGE81359.1"/>
    </source>
</evidence>
<feature type="binding site" evidence="7">
    <location>
        <begin position="99"/>
        <end position="105"/>
    </location>
    <ligand>
        <name>ATP</name>
        <dbReference type="ChEBI" id="CHEBI:30616"/>
    </ligand>
</feature>
<dbReference type="GO" id="GO:0008764">
    <property type="term" value="F:UDP-N-acetylmuramoylalanine-D-glutamate ligase activity"/>
    <property type="evidence" value="ECO:0007669"/>
    <property type="project" value="UniProtKB-UniRule"/>
</dbReference>
<dbReference type="STRING" id="1817825.A2720_02340"/>
<evidence type="ECO:0000259" key="10">
    <source>
        <dbReference type="Pfam" id="PF08245"/>
    </source>
</evidence>
<dbReference type="SUPFAM" id="SSF53244">
    <property type="entry name" value="MurD-like peptide ligases, peptide-binding domain"/>
    <property type="match status" value="1"/>
</dbReference>
<dbReference type="GO" id="GO:0005737">
    <property type="term" value="C:cytoplasm"/>
    <property type="evidence" value="ECO:0007669"/>
    <property type="project" value="UniProtKB-SubCell"/>
</dbReference>
<keyword evidence="5 7" id="KW-0547">Nucleotide-binding</keyword>
<keyword evidence="7 8" id="KW-0132">Cell division</keyword>
<evidence type="ECO:0000256" key="3">
    <source>
        <dbReference type="ARBA" id="ARBA00022490"/>
    </source>
</evidence>
<evidence type="ECO:0000313" key="12">
    <source>
        <dbReference type="Proteomes" id="UP000178892"/>
    </source>
</evidence>
<keyword evidence="7 8" id="KW-0961">Cell wall biogenesis/degradation</keyword>
<comment type="caution">
    <text evidence="11">The sequence shown here is derived from an EMBL/GenBank/DDBJ whole genome shotgun (WGS) entry which is preliminary data.</text>
</comment>
<dbReference type="InterPro" id="IPR004101">
    <property type="entry name" value="Mur_ligase_C"/>
</dbReference>
<dbReference type="InterPro" id="IPR036565">
    <property type="entry name" value="Mur-like_cat_sf"/>
</dbReference>
<dbReference type="InterPro" id="IPR013221">
    <property type="entry name" value="Mur_ligase_cen"/>
</dbReference>
<dbReference type="Proteomes" id="UP000178892">
    <property type="component" value="Unassembled WGS sequence"/>
</dbReference>
<comment type="similarity">
    <text evidence="7">Belongs to the MurCDEF family.</text>
</comment>
<proteinExistence type="inferred from homology"/>
<comment type="subcellular location">
    <subcellularLocation>
        <location evidence="1 7 8">Cytoplasm</location>
    </subcellularLocation>
</comment>
<evidence type="ECO:0000256" key="4">
    <source>
        <dbReference type="ARBA" id="ARBA00022598"/>
    </source>
</evidence>
<evidence type="ECO:0000256" key="6">
    <source>
        <dbReference type="ARBA" id="ARBA00022840"/>
    </source>
</evidence>
<dbReference type="EC" id="6.3.2.9" evidence="7 8"/>
<dbReference type="Gene3D" id="3.40.1190.10">
    <property type="entry name" value="Mur-like, catalytic domain"/>
    <property type="match status" value="1"/>
</dbReference>
<dbReference type="GO" id="GO:0005524">
    <property type="term" value="F:ATP binding"/>
    <property type="evidence" value="ECO:0007669"/>
    <property type="project" value="UniProtKB-UniRule"/>
</dbReference>
<dbReference type="GO" id="GO:0008360">
    <property type="term" value="P:regulation of cell shape"/>
    <property type="evidence" value="ECO:0007669"/>
    <property type="project" value="UniProtKB-KW"/>
</dbReference>
<dbReference type="InterPro" id="IPR005762">
    <property type="entry name" value="MurD"/>
</dbReference>
<evidence type="ECO:0000256" key="7">
    <source>
        <dbReference type="HAMAP-Rule" id="MF_00639"/>
    </source>
</evidence>
<evidence type="ECO:0000256" key="5">
    <source>
        <dbReference type="ARBA" id="ARBA00022741"/>
    </source>
</evidence>
<protein>
    <recommendedName>
        <fullName evidence="7 8">UDP-N-acetylmuramoylalanine--D-glutamate ligase</fullName>
        <ecNumber evidence="7 8">6.3.2.9</ecNumber>
    </recommendedName>
    <alternativeName>
        <fullName evidence="7">D-glutamic acid-adding enzyme</fullName>
    </alternativeName>
    <alternativeName>
        <fullName evidence="7">UDP-N-acetylmuramoyl-L-alanyl-D-glutamate synthetase</fullName>
    </alternativeName>
</protein>
<keyword evidence="7 8" id="KW-0573">Peptidoglycan synthesis</keyword>
<evidence type="ECO:0000256" key="8">
    <source>
        <dbReference type="RuleBase" id="RU003664"/>
    </source>
</evidence>
<dbReference type="PANTHER" id="PTHR43692:SF1">
    <property type="entry name" value="UDP-N-ACETYLMURAMOYLALANINE--D-GLUTAMATE LIGASE"/>
    <property type="match status" value="1"/>
</dbReference>
<keyword evidence="7 8" id="KW-0133">Cell shape</keyword>
<dbReference type="Pfam" id="PF02875">
    <property type="entry name" value="Mur_ligase_C"/>
    <property type="match status" value="1"/>
</dbReference>
<dbReference type="InterPro" id="IPR036615">
    <property type="entry name" value="Mur_ligase_C_dom_sf"/>
</dbReference>
<keyword evidence="4 7" id="KW-0436">Ligase</keyword>
<gene>
    <name evidence="7" type="primary">murD</name>
    <name evidence="11" type="ORF">A2720_02340</name>
</gene>
<dbReference type="AlphaFoldDB" id="A0A1F5NUL8"/>
<evidence type="ECO:0000256" key="1">
    <source>
        <dbReference type="ARBA" id="ARBA00004496"/>
    </source>
</evidence>
<comment type="catalytic activity">
    <reaction evidence="7 8">
        <text>UDP-N-acetyl-alpha-D-muramoyl-L-alanine + D-glutamate + ATP = UDP-N-acetyl-alpha-D-muramoyl-L-alanyl-D-glutamate + ADP + phosphate + H(+)</text>
        <dbReference type="Rhea" id="RHEA:16429"/>
        <dbReference type="ChEBI" id="CHEBI:15378"/>
        <dbReference type="ChEBI" id="CHEBI:29986"/>
        <dbReference type="ChEBI" id="CHEBI:30616"/>
        <dbReference type="ChEBI" id="CHEBI:43474"/>
        <dbReference type="ChEBI" id="CHEBI:83898"/>
        <dbReference type="ChEBI" id="CHEBI:83900"/>
        <dbReference type="ChEBI" id="CHEBI:456216"/>
        <dbReference type="EC" id="6.3.2.9"/>
    </reaction>
</comment>
<dbReference type="GO" id="GO:0051301">
    <property type="term" value="P:cell division"/>
    <property type="evidence" value="ECO:0007669"/>
    <property type="project" value="UniProtKB-KW"/>
</dbReference>
<organism evidence="11 12">
    <name type="scientific">Candidatus Doudnabacteria bacterium RIFCSPHIGHO2_01_FULL_46_24</name>
    <dbReference type="NCBI Taxonomy" id="1817825"/>
    <lineage>
        <taxon>Bacteria</taxon>
        <taxon>Candidatus Doudnaibacteriota</taxon>
    </lineage>
</organism>
<evidence type="ECO:0000259" key="9">
    <source>
        <dbReference type="Pfam" id="PF02875"/>
    </source>
</evidence>
<dbReference type="SUPFAM" id="SSF53623">
    <property type="entry name" value="MurD-like peptide ligases, catalytic domain"/>
    <property type="match status" value="1"/>
</dbReference>
<evidence type="ECO:0000256" key="2">
    <source>
        <dbReference type="ARBA" id="ARBA00004752"/>
    </source>
</evidence>